<evidence type="ECO:0000313" key="1">
    <source>
        <dbReference type="EMBL" id="MFC0469792.1"/>
    </source>
</evidence>
<dbReference type="Proteomes" id="UP001589838">
    <property type="component" value="Unassembled WGS sequence"/>
</dbReference>
<name>A0ABV6K914_9BACI</name>
<protein>
    <submittedName>
        <fullName evidence="1">Uncharacterized protein</fullName>
    </submittedName>
</protein>
<proteinExistence type="predicted"/>
<dbReference type="EMBL" id="JBHLUX010000012">
    <property type="protein sequence ID" value="MFC0469792.1"/>
    <property type="molecule type" value="Genomic_DNA"/>
</dbReference>
<dbReference type="RefSeq" id="WP_335964174.1">
    <property type="nucleotide sequence ID" value="NZ_JAXBLX010000093.1"/>
</dbReference>
<organism evidence="1 2">
    <name type="scientific">Halalkalibacter kiskunsagensis</name>
    <dbReference type="NCBI Taxonomy" id="1548599"/>
    <lineage>
        <taxon>Bacteria</taxon>
        <taxon>Bacillati</taxon>
        <taxon>Bacillota</taxon>
        <taxon>Bacilli</taxon>
        <taxon>Bacillales</taxon>
        <taxon>Bacillaceae</taxon>
        <taxon>Halalkalibacter</taxon>
    </lineage>
</organism>
<gene>
    <name evidence="1" type="ORF">ACFFHM_04405</name>
</gene>
<evidence type="ECO:0000313" key="2">
    <source>
        <dbReference type="Proteomes" id="UP001589838"/>
    </source>
</evidence>
<comment type="caution">
    <text evidence="1">The sequence shown here is derived from an EMBL/GenBank/DDBJ whole genome shotgun (WGS) entry which is preliminary data.</text>
</comment>
<reference evidence="1 2" key="1">
    <citation type="submission" date="2024-09" db="EMBL/GenBank/DDBJ databases">
        <authorList>
            <person name="Sun Q."/>
            <person name="Mori K."/>
        </authorList>
    </citation>
    <scope>NUCLEOTIDE SEQUENCE [LARGE SCALE GENOMIC DNA]</scope>
    <source>
        <strain evidence="1 2">NCAIM B.02610</strain>
    </source>
</reference>
<accession>A0ABV6K914</accession>
<sequence length="42" mass="4861">MTRHNERYENDDDILVATALETQVNDATMSECRVFKGQVEKC</sequence>
<keyword evidence="2" id="KW-1185">Reference proteome</keyword>